<dbReference type="NCBIfam" id="TIGR02547">
    <property type="entry name" value="casA_cse1"/>
    <property type="match status" value="1"/>
</dbReference>
<sequence>MTRRTFSLLDEPWIACTLHDGSEALVSMRQVFDGERAVAGLRGDSPAQDYAVLRLLLAAYWRAHRGDDEVTRGEIYEHDEWFEAEWSRAGENRPDTAVLDYLERYRDRFDLLHPVHPFMQVADLHTEKGTRSEVRRIVPEAEAQYFTMRAGRARETLSFAEAARWLLYTQAYDYSGIKSGAVGDPRVKGGKGYPIGTGWTGMTGGTVLLGSTLRETLVLNTTQGCLIDEAGRVDEAAWEREPDGAAQREPTAEAVYPKGPADLATWQSRRVRLFHDGERVTGVLVSNGDRIPDAGANIADDPMTPYRYSANKSKRDLDVYYPRPFDSNRTMWRSLEPLIAMESDPGFTDKNKAPRRPETLTQLADLNENMGIAPDWANIQMVSVEYGPQASSVAEVVASGIEIPVALLRENASTQRHLVLDNAKATLDAAVALGSFAGQLLVAAGGEYEFQAPPTDTLLARLEIPFRQWLRDLPEADIEERAQRWQRYVRQRVLAEARVLVQGASPQVLVGRTSVVTTEGDKPYVKSAHTAWRALTKRLDEVLPATKRVKEEKR</sequence>
<name>A0ABU8NVS6_9CORY</name>
<dbReference type="InterPro" id="IPR013381">
    <property type="entry name" value="CRISPR-assoc_prot_Cse1"/>
</dbReference>
<evidence type="ECO:0000313" key="2">
    <source>
        <dbReference type="Proteomes" id="UP001359781"/>
    </source>
</evidence>
<gene>
    <name evidence="1" type="primary">casA</name>
    <name evidence="1" type="synonym">cse1</name>
    <name evidence="1" type="ORF">V5S96_01695</name>
</gene>
<keyword evidence="2" id="KW-1185">Reference proteome</keyword>
<dbReference type="Gene3D" id="1.10.132.100">
    <property type="match status" value="1"/>
</dbReference>
<protein>
    <submittedName>
        <fullName evidence="1">Type I-E CRISPR-associated protein Cse1/CasA</fullName>
    </submittedName>
</protein>
<comment type="caution">
    <text evidence="1">The sequence shown here is derived from an EMBL/GenBank/DDBJ whole genome shotgun (WGS) entry which is preliminary data.</text>
</comment>
<dbReference type="RefSeq" id="WP_337889661.1">
    <property type="nucleotide sequence ID" value="NZ_JBAHVI010000003.1"/>
</dbReference>
<dbReference type="CDD" id="cd09729">
    <property type="entry name" value="Cse1_I-E"/>
    <property type="match status" value="1"/>
</dbReference>
<reference evidence="1 2" key="1">
    <citation type="submission" date="2024-02" db="EMBL/GenBank/DDBJ databases">
        <title>Whole genome sequencing and characterization of Corynebacterium isolated from the ocular surface of dry eye disease sufferers.</title>
        <authorList>
            <person name="Naqvi M."/>
        </authorList>
    </citation>
    <scope>NUCLEOTIDE SEQUENCE [LARGE SCALE GENOMIC DNA]</scope>
    <source>
        <strain evidence="1 2">PCRF</strain>
    </source>
</reference>
<dbReference type="EMBL" id="JBAHVJ010000002">
    <property type="protein sequence ID" value="MEJ4099079.1"/>
    <property type="molecule type" value="Genomic_DNA"/>
</dbReference>
<dbReference type="Pfam" id="PF09481">
    <property type="entry name" value="CRISPR_Cse1"/>
    <property type="match status" value="1"/>
</dbReference>
<proteinExistence type="predicted"/>
<dbReference type="Proteomes" id="UP001359781">
    <property type="component" value="Unassembled WGS sequence"/>
</dbReference>
<evidence type="ECO:0000313" key="1">
    <source>
        <dbReference type="EMBL" id="MEJ4099079.1"/>
    </source>
</evidence>
<organism evidence="1 2">
    <name type="scientific">Corynebacterium mastitidis</name>
    <dbReference type="NCBI Taxonomy" id="161890"/>
    <lineage>
        <taxon>Bacteria</taxon>
        <taxon>Bacillati</taxon>
        <taxon>Actinomycetota</taxon>
        <taxon>Actinomycetes</taxon>
        <taxon>Mycobacteriales</taxon>
        <taxon>Corynebacteriaceae</taxon>
        <taxon>Corynebacterium</taxon>
    </lineage>
</organism>
<accession>A0ABU8NVS6</accession>